<dbReference type="OrthoDB" id="2285229at2759"/>
<dbReference type="SUPFAM" id="SSF52540">
    <property type="entry name" value="P-loop containing nucleoside triphosphate hydrolases"/>
    <property type="match status" value="1"/>
</dbReference>
<dbReference type="Proteomes" id="UP000230750">
    <property type="component" value="Unassembled WGS sequence"/>
</dbReference>
<reference evidence="2 3" key="1">
    <citation type="journal article" date="2017" name="PLoS Biol.">
        <title>The sea cucumber genome provides insights into morphological evolution and visceral regeneration.</title>
        <authorList>
            <person name="Zhang X."/>
            <person name="Sun L."/>
            <person name="Yuan J."/>
            <person name="Sun Y."/>
            <person name="Gao Y."/>
            <person name="Zhang L."/>
            <person name="Li S."/>
            <person name="Dai H."/>
            <person name="Hamel J.F."/>
            <person name="Liu C."/>
            <person name="Yu Y."/>
            <person name="Liu S."/>
            <person name="Lin W."/>
            <person name="Guo K."/>
            <person name="Jin S."/>
            <person name="Xu P."/>
            <person name="Storey K.B."/>
            <person name="Huan P."/>
            <person name="Zhang T."/>
            <person name="Zhou Y."/>
            <person name="Zhang J."/>
            <person name="Lin C."/>
            <person name="Li X."/>
            <person name="Xing L."/>
            <person name="Huo D."/>
            <person name="Sun M."/>
            <person name="Wang L."/>
            <person name="Mercier A."/>
            <person name="Li F."/>
            <person name="Yang H."/>
            <person name="Xiang J."/>
        </authorList>
    </citation>
    <scope>NUCLEOTIDE SEQUENCE [LARGE SCALE GENOMIC DNA]</scope>
    <source>
        <strain evidence="2">Shaxun</strain>
        <tissue evidence="2">Muscle</tissue>
    </source>
</reference>
<dbReference type="AlphaFoldDB" id="A0A2G8LB58"/>
<keyword evidence="3" id="KW-1185">Reference proteome</keyword>
<dbReference type="Gene3D" id="3.40.50.300">
    <property type="entry name" value="P-loop containing nucleotide triphosphate hydrolases"/>
    <property type="match status" value="1"/>
</dbReference>
<evidence type="ECO:0000313" key="2">
    <source>
        <dbReference type="EMBL" id="PIK57479.1"/>
    </source>
</evidence>
<organism evidence="2 3">
    <name type="scientific">Stichopus japonicus</name>
    <name type="common">Sea cucumber</name>
    <dbReference type="NCBI Taxonomy" id="307972"/>
    <lineage>
        <taxon>Eukaryota</taxon>
        <taxon>Metazoa</taxon>
        <taxon>Echinodermata</taxon>
        <taxon>Eleutherozoa</taxon>
        <taxon>Echinozoa</taxon>
        <taxon>Holothuroidea</taxon>
        <taxon>Aspidochirotacea</taxon>
        <taxon>Aspidochirotida</taxon>
        <taxon>Stichopodidae</taxon>
        <taxon>Apostichopus</taxon>
    </lineage>
</organism>
<dbReference type="GO" id="GO:0004386">
    <property type="term" value="F:helicase activity"/>
    <property type="evidence" value="ECO:0007669"/>
    <property type="project" value="InterPro"/>
</dbReference>
<dbReference type="EMBL" id="MRZV01000141">
    <property type="protein sequence ID" value="PIK57479.1"/>
    <property type="molecule type" value="Genomic_DNA"/>
</dbReference>
<proteinExistence type="predicted"/>
<dbReference type="STRING" id="307972.A0A2G8LB58"/>
<gene>
    <name evidence="2" type="ORF">BSL78_05632</name>
</gene>
<evidence type="ECO:0000313" key="3">
    <source>
        <dbReference type="Proteomes" id="UP000230750"/>
    </source>
</evidence>
<dbReference type="InterPro" id="IPR041677">
    <property type="entry name" value="DNA2/NAM7_AAA_11"/>
</dbReference>
<protein>
    <recommendedName>
        <fullName evidence="1">DNA2/NAM7 helicase helicase domain-containing protein</fullName>
    </recommendedName>
</protein>
<accession>A0A2G8LB58</accession>
<dbReference type="Pfam" id="PF13086">
    <property type="entry name" value="AAA_11"/>
    <property type="match status" value="1"/>
</dbReference>
<feature type="domain" description="DNA2/NAM7 helicase helicase" evidence="1">
    <location>
        <begin position="257"/>
        <end position="317"/>
    </location>
</feature>
<name>A0A2G8LB58_STIJA</name>
<evidence type="ECO:0000259" key="1">
    <source>
        <dbReference type="Pfam" id="PF13086"/>
    </source>
</evidence>
<sequence>MTTTKQLTVDQFLGWILSWNVSSLEERQKNTSKILKGCDFKTLKQVPNSFTSIDQFYDTFLPLKMVQIWTNVQHDYRRVSKELLPSGLLVESFVATVENKVYKTCKFSVCKPVGPLLTLFLVLTYPSQFSLIHMLIDEKDRFCPVFGYVEEAVPYESVAFYSASSSSGLMVRARIVGDVQFKGHNVTFQVVKSLECYIQQFSAFCKLPNSVLASSILCPTRKDVFCMEPGIPLDSSIYKEHYHNTEQRHFVRGAFHCIQESYGVPEYCMLQGPPCSGKTRTLATLIACLLRHSSSQPTADRLKSKPKILLCAPSDCARMSYSNTFGIFCQETTSILTSKQ</sequence>
<comment type="caution">
    <text evidence="2">The sequence shown here is derived from an EMBL/GenBank/DDBJ whole genome shotgun (WGS) entry which is preliminary data.</text>
</comment>
<dbReference type="InterPro" id="IPR027417">
    <property type="entry name" value="P-loop_NTPase"/>
</dbReference>